<evidence type="ECO:0000313" key="4">
    <source>
        <dbReference type="Proteomes" id="UP001597314"/>
    </source>
</evidence>
<keyword evidence="4" id="KW-1185">Reference proteome</keyword>
<keyword evidence="2" id="KW-0472">Membrane</keyword>
<accession>A0ABW5AQ16</accession>
<feature type="transmembrane region" description="Helical" evidence="2">
    <location>
        <begin position="78"/>
        <end position="97"/>
    </location>
</feature>
<evidence type="ECO:0000256" key="2">
    <source>
        <dbReference type="SAM" id="Phobius"/>
    </source>
</evidence>
<proteinExistence type="predicted"/>
<sequence length="289" mass="30461">MVGIAIGIRYRIGYRIWYRDISIAISRTDIESRYREPRSKAISRIEIDVSTAGRRAMTAAARRADCVGRRSVAARIGAAARACVALLVVALAIWIGAGIGTETGVGALAQTGPAAQDKAAQDKSAPDKPPQDKPAPETSPPNNPAQDRPGGDRPARPGAGRDGAGRDGIGRDGATPDKTVTRRAKGPPGKDIRIAVYVNVKPDCSSGPMPTIRLVGAPAHGTVTLRKATIKATNVRECLALEVPGFIALYRSRPGFAGADSVSLEVRFPDKPPQIHEIAITIADGVERI</sequence>
<keyword evidence="2" id="KW-0812">Transmembrane</keyword>
<name>A0ABW5AQ16_9BRAD</name>
<feature type="region of interest" description="Disordered" evidence="1">
    <location>
        <begin position="111"/>
        <end position="188"/>
    </location>
</feature>
<protein>
    <submittedName>
        <fullName evidence="3">Uncharacterized protein</fullName>
    </submittedName>
</protein>
<keyword evidence="2" id="KW-1133">Transmembrane helix</keyword>
<gene>
    <name evidence="3" type="ORF">ACFSOX_23090</name>
</gene>
<organism evidence="3 4">
    <name type="scientific">Rhodoplanes azumiensis</name>
    <dbReference type="NCBI Taxonomy" id="1897628"/>
    <lineage>
        <taxon>Bacteria</taxon>
        <taxon>Pseudomonadati</taxon>
        <taxon>Pseudomonadota</taxon>
        <taxon>Alphaproteobacteria</taxon>
        <taxon>Hyphomicrobiales</taxon>
        <taxon>Nitrobacteraceae</taxon>
        <taxon>Rhodoplanes</taxon>
    </lineage>
</organism>
<comment type="caution">
    <text evidence="3">The sequence shown here is derived from an EMBL/GenBank/DDBJ whole genome shotgun (WGS) entry which is preliminary data.</text>
</comment>
<evidence type="ECO:0000313" key="3">
    <source>
        <dbReference type="EMBL" id="MFD2185049.1"/>
    </source>
</evidence>
<reference evidence="4" key="1">
    <citation type="journal article" date="2019" name="Int. J. Syst. Evol. Microbiol.">
        <title>The Global Catalogue of Microorganisms (GCM) 10K type strain sequencing project: providing services to taxonomists for standard genome sequencing and annotation.</title>
        <authorList>
            <consortium name="The Broad Institute Genomics Platform"/>
            <consortium name="The Broad Institute Genome Sequencing Center for Infectious Disease"/>
            <person name="Wu L."/>
            <person name="Ma J."/>
        </authorList>
    </citation>
    <scope>NUCLEOTIDE SEQUENCE [LARGE SCALE GENOMIC DNA]</scope>
    <source>
        <strain evidence="4">CGMCC 1.6774</strain>
    </source>
</reference>
<dbReference type="EMBL" id="JBHUIW010000047">
    <property type="protein sequence ID" value="MFD2185049.1"/>
    <property type="molecule type" value="Genomic_DNA"/>
</dbReference>
<dbReference type="RefSeq" id="WP_378480180.1">
    <property type="nucleotide sequence ID" value="NZ_JBHUIW010000047.1"/>
</dbReference>
<evidence type="ECO:0000256" key="1">
    <source>
        <dbReference type="SAM" id="MobiDB-lite"/>
    </source>
</evidence>
<feature type="compositionally biased region" description="Basic and acidic residues" evidence="1">
    <location>
        <begin position="119"/>
        <end position="135"/>
    </location>
</feature>
<dbReference type="Proteomes" id="UP001597314">
    <property type="component" value="Unassembled WGS sequence"/>
</dbReference>